<dbReference type="EMBL" id="CYZT01000842">
    <property type="protein sequence ID" value="CUQ27957.1"/>
    <property type="molecule type" value="Genomic_DNA"/>
</dbReference>
<evidence type="ECO:0000313" key="1">
    <source>
        <dbReference type="EMBL" id="CUQ27957.1"/>
    </source>
</evidence>
<proteinExistence type="predicted"/>
<name>A0A174V6Q8_FLAPL</name>
<gene>
    <name evidence="1" type="ORF">ERS852411_04190</name>
</gene>
<evidence type="ECO:0000313" key="2">
    <source>
        <dbReference type="Proteomes" id="UP000095746"/>
    </source>
</evidence>
<protein>
    <submittedName>
        <fullName evidence="1">Uncharacterized protein</fullName>
    </submittedName>
</protein>
<dbReference type="Proteomes" id="UP000095746">
    <property type="component" value="Unassembled WGS sequence"/>
</dbReference>
<sequence length="64" mass="6940">MAPGRKATRTAMMRNRMKKAGIMTLLSFSMPEATPKIRMAAVTATAAKCQGMEPKSTARAEKKP</sequence>
<accession>A0A174V6Q8</accession>
<reference evidence="1 2" key="1">
    <citation type="submission" date="2015-09" db="EMBL/GenBank/DDBJ databases">
        <authorList>
            <consortium name="Pathogen Informatics"/>
        </authorList>
    </citation>
    <scope>NUCLEOTIDE SEQUENCE [LARGE SCALE GENOMIC DNA]</scope>
    <source>
        <strain evidence="1 2">2789STDY5608854</strain>
    </source>
</reference>
<organism evidence="1 2">
    <name type="scientific">Flavonifractor plautii</name>
    <name type="common">Fusobacterium plautii</name>
    <dbReference type="NCBI Taxonomy" id="292800"/>
    <lineage>
        <taxon>Bacteria</taxon>
        <taxon>Bacillati</taxon>
        <taxon>Bacillota</taxon>
        <taxon>Clostridia</taxon>
        <taxon>Eubacteriales</taxon>
        <taxon>Oscillospiraceae</taxon>
        <taxon>Flavonifractor</taxon>
    </lineage>
</organism>
<dbReference type="AlphaFoldDB" id="A0A174V6Q8"/>